<reference evidence="2 3" key="1">
    <citation type="journal article" date="2019" name="Int. J. Syst. Evol. Microbiol.">
        <title>The Global Catalogue of Microorganisms (GCM) 10K type strain sequencing project: providing services to taxonomists for standard genome sequencing and annotation.</title>
        <authorList>
            <consortium name="The Broad Institute Genomics Platform"/>
            <consortium name="The Broad Institute Genome Sequencing Center for Infectious Disease"/>
            <person name="Wu L."/>
            <person name="Ma J."/>
        </authorList>
    </citation>
    <scope>NUCLEOTIDE SEQUENCE [LARGE SCALE GENOMIC DNA]</scope>
    <source>
        <strain evidence="2 3">JCM 16009</strain>
    </source>
</reference>
<keyword evidence="1" id="KW-0472">Membrane</keyword>
<accession>A0ABN2NP48</accession>
<keyword evidence="3" id="KW-1185">Reference proteome</keyword>
<dbReference type="Proteomes" id="UP001500449">
    <property type="component" value="Unassembled WGS sequence"/>
</dbReference>
<protein>
    <recommendedName>
        <fullName evidence="4">Integral membrane protein</fullName>
    </recommendedName>
</protein>
<keyword evidence="1" id="KW-1133">Transmembrane helix</keyword>
<name>A0ABN2NP48_9PSEU</name>
<evidence type="ECO:0008006" key="4">
    <source>
        <dbReference type="Google" id="ProtNLM"/>
    </source>
</evidence>
<gene>
    <name evidence="2" type="ORF">GCM10009836_66190</name>
</gene>
<feature type="transmembrane region" description="Helical" evidence="1">
    <location>
        <begin position="73"/>
        <end position="95"/>
    </location>
</feature>
<sequence length="131" mass="13212">MSAPRRPGSVTVVVVLTWISAVLALLGGIALLVLGASAPNRLAVIVGVVYVLIGLVTGAVASRLGKGGRGARLLVTILTVLQIVGALTALTGVGATTATSSGWGSIVIGLLLLYLLWNARANAFFAGQRPL</sequence>
<comment type="caution">
    <text evidence="2">The sequence shown here is derived from an EMBL/GenBank/DDBJ whole genome shotgun (WGS) entry which is preliminary data.</text>
</comment>
<evidence type="ECO:0000313" key="2">
    <source>
        <dbReference type="EMBL" id="GAA1875651.1"/>
    </source>
</evidence>
<feature type="transmembrane region" description="Helical" evidence="1">
    <location>
        <begin position="42"/>
        <end position="61"/>
    </location>
</feature>
<dbReference type="RefSeq" id="WP_344426377.1">
    <property type="nucleotide sequence ID" value="NZ_BAAAQK010000028.1"/>
</dbReference>
<evidence type="ECO:0000313" key="3">
    <source>
        <dbReference type="Proteomes" id="UP001500449"/>
    </source>
</evidence>
<feature type="transmembrane region" description="Helical" evidence="1">
    <location>
        <begin position="12"/>
        <end position="36"/>
    </location>
</feature>
<keyword evidence="1" id="KW-0812">Transmembrane</keyword>
<feature type="transmembrane region" description="Helical" evidence="1">
    <location>
        <begin position="101"/>
        <end position="119"/>
    </location>
</feature>
<evidence type="ECO:0000256" key="1">
    <source>
        <dbReference type="SAM" id="Phobius"/>
    </source>
</evidence>
<dbReference type="EMBL" id="BAAAQK010000028">
    <property type="protein sequence ID" value="GAA1875651.1"/>
    <property type="molecule type" value="Genomic_DNA"/>
</dbReference>
<organism evidence="2 3">
    <name type="scientific">Pseudonocardia ailaonensis</name>
    <dbReference type="NCBI Taxonomy" id="367279"/>
    <lineage>
        <taxon>Bacteria</taxon>
        <taxon>Bacillati</taxon>
        <taxon>Actinomycetota</taxon>
        <taxon>Actinomycetes</taxon>
        <taxon>Pseudonocardiales</taxon>
        <taxon>Pseudonocardiaceae</taxon>
        <taxon>Pseudonocardia</taxon>
    </lineage>
</organism>
<proteinExistence type="predicted"/>